<evidence type="ECO:0000256" key="1">
    <source>
        <dbReference type="ARBA" id="ARBA00001966"/>
    </source>
</evidence>
<evidence type="ECO:0000256" key="6">
    <source>
        <dbReference type="ARBA" id="ARBA00023014"/>
    </source>
</evidence>
<evidence type="ECO:0000256" key="2">
    <source>
        <dbReference type="ARBA" id="ARBA00022485"/>
    </source>
</evidence>
<dbReference type="GO" id="GO:0004748">
    <property type="term" value="F:ribonucleoside-diphosphate reductase activity, thioredoxin disulfide as acceptor"/>
    <property type="evidence" value="ECO:0007669"/>
    <property type="project" value="TreeGrafter"/>
</dbReference>
<dbReference type="InterPro" id="IPR007197">
    <property type="entry name" value="rSAM"/>
</dbReference>
<evidence type="ECO:0000256" key="4">
    <source>
        <dbReference type="ARBA" id="ARBA00022723"/>
    </source>
</evidence>
<gene>
    <name evidence="8" type="primary">nrdG</name>
    <name evidence="8" type="ORF">CNY62_03230</name>
</gene>
<dbReference type="KEGG" id="bths:CNY62_03230"/>
<evidence type="ECO:0000256" key="7">
    <source>
        <dbReference type="PIRNR" id="PIRNR000368"/>
    </source>
</evidence>
<keyword evidence="9" id="KW-1185">Reference proteome</keyword>
<keyword evidence="6" id="KW-0411">Iron-sulfur</keyword>
<comment type="similarity">
    <text evidence="7">Belongs to the organic radical-activating enzymes family.</text>
</comment>
<keyword evidence="4" id="KW-0479">Metal-binding</keyword>
<dbReference type="GO" id="GO:0046872">
    <property type="term" value="F:metal ion binding"/>
    <property type="evidence" value="ECO:0007669"/>
    <property type="project" value="UniProtKB-KW"/>
</dbReference>
<dbReference type="InterPro" id="IPR058240">
    <property type="entry name" value="rSAM_sf"/>
</dbReference>
<dbReference type="OrthoDB" id="9782387at2"/>
<protein>
    <recommendedName>
        <fullName evidence="7">Anaerobic ribonucleoside-triphosphate reductase-activating protein</fullName>
        <ecNumber evidence="7">1.97.1.-</ecNumber>
    </recommendedName>
</protein>
<dbReference type="SFLD" id="SFLDG01066">
    <property type="entry name" value="organic_radical-activating_enz"/>
    <property type="match status" value="1"/>
</dbReference>
<dbReference type="InterPro" id="IPR034457">
    <property type="entry name" value="Organic_radical-activating"/>
</dbReference>
<accession>A0A1D2LJR9</accession>
<comment type="function">
    <text evidence="7">Activation of anaerobic ribonucleoside-triphosphate reductase under anaerobic conditions by generation of an organic free radical, using S-adenosylmethionine and reduced flavodoxin as cosubstrates to produce 5'-deoxy-adenosine.</text>
</comment>
<comment type="cofactor">
    <cofactor evidence="1">
        <name>[4Fe-4S] cluster</name>
        <dbReference type="ChEBI" id="CHEBI:49883"/>
    </cofactor>
</comment>
<name>A0A1D2LJR9_BROTH</name>
<dbReference type="Pfam" id="PF13353">
    <property type="entry name" value="Fer4_12"/>
    <property type="match status" value="1"/>
</dbReference>
<dbReference type="SFLD" id="SFLDG01063">
    <property type="entry name" value="activating_enzymes__group_1"/>
    <property type="match status" value="1"/>
</dbReference>
<organism evidence="8 9">
    <name type="scientific">Brochothrix thermosphacta</name>
    <name type="common">Microbacterium thermosphactum</name>
    <dbReference type="NCBI Taxonomy" id="2756"/>
    <lineage>
        <taxon>Bacteria</taxon>
        <taxon>Bacillati</taxon>
        <taxon>Bacillota</taxon>
        <taxon>Bacilli</taxon>
        <taxon>Bacillales</taxon>
        <taxon>Listeriaceae</taxon>
        <taxon>Brochothrix</taxon>
    </lineage>
</organism>
<dbReference type="SUPFAM" id="SSF102114">
    <property type="entry name" value="Radical SAM enzymes"/>
    <property type="match status" value="1"/>
</dbReference>
<dbReference type="NCBIfam" id="TIGR02491">
    <property type="entry name" value="NrdG"/>
    <property type="match status" value="1"/>
</dbReference>
<evidence type="ECO:0000313" key="8">
    <source>
        <dbReference type="EMBL" id="ATF25492.1"/>
    </source>
</evidence>
<dbReference type="EMBL" id="CP023483">
    <property type="protein sequence ID" value="ATF25492.1"/>
    <property type="molecule type" value="Genomic_DNA"/>
</dbReference>
<dbReference type="GO" id="GO:0043365">
    <property type="term" value="F:[formate-C-acetyltransferase]-activating enzyme activity"/>
    <property type="evidence" value="ECO:0007669"/>
    <property type="project" value="InterPro"/>
</dbReference>
<evidence type="ECO:0000256" key="5">
    <source>
        <dbReference type="ARBA" id="ARBA00023004"/>
    </source>
</evidence>
<dbReference type="SFLD" id="SFLDF00299">
    <property type="entry name" value="anaerobic_ribonucleoside-triph"/>
    <property type="match status" value="1"/>
</dbReference>
<sequence length="183" mass="20796">MLLSKNKQFLAEDFSCQRIASYQPFNAVDGEGIRCSVYVSGCLFNCKGCYNKVAQSFKYGELYTEALEEKILTDIGHEGVQGLSLLGGEPFMNTQVCLSLVKKLRERYGLTRDIWIWSGYTYDELCNESEDKQELLSYCDILVDGQFIQELFKPNLAYRGSLNQKIVDVVKSKISGEEVLYSI</sequence>
<dbReference type="GO" id="GO:0051539">
    <property type="term" value="F:4 iron, 4 sulfur cluster binding"/>
    <property type="evidence" value="ECO:0007669"/>
    <property type="project" value="UniProtKB-KW"/>
</dbReference>
<reference evidence="8 9" key="1">
    <citation type="submission" date="2017-09" db="EMBL/GenBank/DDBJ databases">
        <title>Complete Genome Sequences of Two Strains of the Meat Spoilage Bacterium Brochothrix thermosphacta Isolated from Ground Chicken.</title>
        <authorList>
            <person name="Paoli G.C."/>
            <person name="Wijey C."/>
            <person name="Chen C.-Y."/>
            <person name="Nguyen L."/>
            <person name="Yan X."/>
            <person name="Irwin P.L."/>
        </authorList>
    </citation>
    <scope>NUCLEOTIDE SEQUENCE [LARGE SCALE GENOMIC DNA]</scope>
    <source>
        <strain evidence="8 9">BI</strain>
    </source>
</reference>
<keyword evidence="7" id="KW-0560">Oxidoreductase</keyword>
<keyword evidence="3" id="KW-0949">S-adenosyl-L-methionine</keyword>
<dbReference type="STRING" id="2756.BFR44_00645"/>
<keyword evidence="5" id="KW-0408">Iron</keyword>
<dbReference type="Gene3D" id="3.20.20.70">
    <property type="entry name" value="Aldolase class I"/>
    <property type="match status" value="1"/>
</dbReference>
<keyword evidence="2" id="KW-0004">4Fe-4S</keyword>
<evidence type="ECO:0000256" key="3">
    <source>
        <dbReference type="ARBA" id="ARBA00022691"/>
    </source>
</evidence>
<dbReference type="PANTHER" id="PTHR30352:SF2">
    <property type="entry name" value="ANAEROBIC RIBONUCLEOSIDE-TRIPHOSPHATE REDUCTASE-ACTIVATING PROTEIN"/>
    <property type="match status" value="1"/>
</dbReference>
<dbReference type="AlphaFoldDB" id="A0A1D2LJR9"/>
<dbReference type="InterPro" id="IPR012837">
    <property type="entry name" value="NrdG"/>
</dbReference>
<proteinExistence type="inferred from homology"/>
<dbReference type="PANTHER" id="PTHR30352">
    <property type="entry name" value="PYRUVATE FORMATE-LYASE-ACTIVATING ENZYME"/>
    <property type="match status" value="1"/>
</dbReference>
<evidence type="ECO:0000313" key="9">
    <source>
        <dbReference type="Proteomes" id="UP000243591"/>
    </source>
</evidence>
<dbReference type="PIRSF" id="PIRSF000368">
    <property type="entry name" value="NrdG"/>
    <property type="match status" value="1"/>
</dbReference>
<dbReference type="SFLD" id="SFLDS00029">
    <property type="entry name" value="Radical_SAM"/>
    <property type="match status" value="1"/>
</dbReference>
<dbReference type="InterPro" id="IPR013785">
    <property type="entry name" value="Aldolase_TIM"/>
</dbReference>
<dbReference type="EC" id="1.97.1.-" evidence="7"/>
<dbReference type="Proteomes" id="UP000243591">
    <property type="component" value="Chromosome"/>
</dbReference>